<proteinExistence type="predicted"/>
<comment type="caution">
    <text evidence="1">The sequence shown here is derived from an EMBL/GenBank/DDBJ whole genome shotgun (WGS) entry which is preliminary data.</text>
</comment>
<reference evidence="1" key="1">
    <citation type="journal article" date="2022" name="Int. J. Mol. Sci.">
        <title>Draft Genome of Tanacetum Coccineum: Genomic Comparison of Closely Related Tanacetum-Family Plants.</title>
        <authorList>
            <person name="Yamashiro T."/>
            <person name="Shiraishi A."/>
            <person name="Nakayama K."/>
            <person name="Satake H."/>
        </authorList>
    </citation>
    <scope>NUCLEOTIDE SEQUENCE</scope>
</reference>
<protein>
    <submittedName>
        <fullName evidence="1">Uncharacterized protein</fullName>
    </submittedName>
</protein>
<gene>
    <name evidence="1" type="ORF">Tco_0822568</name>
</gene>
<dbReference type="Proteomes" id="UP001151760">
    <property type="component" value="Unassembled WGS sequence"/>
</dbReference>
<accession>A0ABQ5AHA2</accession>
<dbReference type="EMBL" id="BQNB010012267">
    <property type="protein sequence ID" value="GJT01399.1"/>
    <property type="molecule type" value="Genomic_DNA"/>
</dbReference>
<reference evidence="1" key="2">
    <citation type="submission" date="2022-01" db="EMBL/GenBank/DDBJ databases">
        <authorList>
            <person name="Yamashiro T."/>
            <person name="Shiraishi A."/>
            <person name="Satake H."/>
            <person name="Nakayama K."/>
        </authorList>
    </citation>
    <scope>NUCLEOTIDE SEQUENCE</scope>
</reference>
<keyword evidence="2" id="KW-1185">Reference proteome</keyword>
<evidence type="ECO:0000313" key="2">
    <source>
        <dbReference type="Proteomes" id="UP001151760"/>
    </source>
</evidence>
<evidence type="ECO:0000313" key="1">
    <source>
        <dbReference type="EMBL" id="GJT01399.1"/>
    </source>
</evidence>
<name>A0ABQ5AHA2_9ASTR</name>
<organism evidence="1 2">
    <name type="scientific">Tanacetum coccineum</name>
    <dbReference type="NCBI Taxonomy" id="301880"/>
    <lineage>
        <taxon>Eukaryota</taxon>
        <taxon>Viridiplantae</taxon>
        <taxon>Streptophyta</taxon>
        <taxon>Embryophyta</taxon>
        <taxon>Tracheophyta</taxon>
        <taxon>Spermatophyta</taxon>
        <taxon>Magnoliopsida</taxon>
        <taxon>eudicotyledons</taxon>
        <taxon>Gunneridae</taxon>
        <taxon>Pentapetalae</taxon>
        <taxon>asterids</taxon>
        <taxon>campanulids</taxon>
        <taxon>Asterales</taxon>
        <taxon>Asteraceae</taxon>
        <taxon>Asteroideae</taxon>
        <taxon>Anthemideae</taxon>
        <taxon>Anthemidinae</taxon>
        <taxon>Tanacetum</taxon>
    </lineage>
</organism>
<sequence length="503" mass="56663">MKKQMQRVPILVHLCWLKVTTILGRFVYTGIFEANPMASDWISIQNGPTPHPMITDPPPTDSAAVPAPREKLDSEFSEEENKLEMADTQAEIILSQGNREDYSNKGRMDCLMIVTERSWKALGNVGNTCAEARRDVLELMKLKHSSHDVDYQHLMINLKALTYNNMFQANHEDAYDSDVDEGPIAAVLSWPQLVLPASANQQPRTSREQAYWLPANERIIKERTTQKPDYVSEWCFDYAKQFVEQQLGNTTKVRELDAEISDQKQVHGTTDRPIRSITAVLFPFPCPKITMVSRASYHLNVCVIAVRIWHVNMQRSLLGDLLTGDTIISRDLLVKDSSYNPYSRSDRFCDGGLELLSEAFVSSSLHSLLAYKSLFTTCHGYGMSVESSEFRGDIDRNCALEKSSRDDFNRRCHNNDFVVVEEALVSKQTGESDIISFSELDYRSTTCCYQSPGLSACVIFQPWKALSFSVYACHLSLEAVVLNLLIHNIALEGSSSSLATVDS</sequence>